<name>A0A914R2E4_PAREQ</name>
<evidence type="ECO:0000313" key="2">
    <source>
        <dbReference type="WBParaSite" id="PEQ_0000077401-mRNA-1"/>
    </source>
</evidence>
<organism evidence="1 2">
    <name type="scientific">Parascaris equorum</name>
    <name type="common">Equine roundworm</name>
    <dbReference type="NCBI Taxonomy" id="6256"/>
    <lineage>
        <taxon>Eukaryota</taxon>
        <taxon>Metazoa</taxon>
        <taxon>Ecdysozoa</taxon>
        <taxon>Nematoda</taxon>
        <taxon>Chromadorea</taxon>
        <taxon>Rhabditida</taxon>
        <taxon>Spirurina</taxon>
        <taxon>Ascaridomorpha</taxon>
        <taxon>Ascaridoidea</taxon>
        <taxon>Ascarididae</taxon>
        <taxon>Parascaris</taxon>
    </lineage>
</organism>
<proteinExistence type="predicted"/>
<reference evidence="2" key="1">
    <citation type="submission" date="2022-11" db="UniProtKB">
        <authorList>
            <consortium name="WormBaseParasite"/>
        </authorList>
    </citation>
    <scope>IDENTIFICATION</scope>
</reference>
<keyword evidence="1" id="KW-1185">Reference proteome</keyword>
<accession>A0A914R2E4</accession>
<dbReference type="WBParaSite" id="PEQ_0000077401-mRNA-1">
    <property type="protein sequence ID" value="PEQ_0000077401-mRNA-1"/>
    <property type="gene ID" value="PEQ_0000077401"/>
</dbReference>
<sequence>MTHPMHLQSIVPQSTASYETIELIQKFIHILGDLLNNFKRIIRIFIEKQITKYIPVEY</sequence>
<evidence type="ECO:0000313" key="1">
    <source>
        <dbReference type="Proteomes" id="UP000887564"/>
    </source>
</evidence>
<dbReference type="Proteomes" id="UP000887564">
    <property type="component" value="Unplaced"/>
</dbReference>
<dbReference type="AlphaFoldDB" id="A0A914R2E4"/>
<protein>
    <submittedName>
        <fullName evidence="2">Uncharacterized protein</fullName>
    </submittedName>
</protein>